<dbReference type="SUPFAM" id="SSF160935">
    <property type="entry name" value="VPA0735-like"/>
    <property type="match status" value="1"/>
</dbReference>
<evidence type="ECO:0000259" key="3">
    <source>
        <dbReference type="Pfam" id="PF06863"/>
    </source>
</evidence>
<dbReference type="InterPro" id="IPR037049">
    <property type="entry name" value="DUF1214_C_sf"/>
</dbReference>
<keyword evidence="4" id="KW-0946">Virion</keyword>
<dbReference type="RefSeq" id="WP_064879173.1">
    <property type="nucleotide sequence ID" value="NZ_LZSY01000022.1"/>
</dbReference>
<dbReference type="Pfam" id="PF06863">
    <property type="entry name" value="DUF1254"/>
    <property type="match status" value="1"/>
</dbReference>
<feature type="signal peptide" evidence="1">
    <location>
        <begin position="1"/>
        <end position="20"/>
    </location>
</feature>
<dbReference type="PANTHER" id="PTHR36509:SF2">
    <property type="entry name" value="BLL3101 PROTEIN"/>
    <property type="match status" value="1"/>
</dbReference>
<keyword evidence="1" id="KW-0732">Signal</keyword>
<dbReference type="InterPro" id="IPR010679">
    <property type="entry name" value="DUF1254"/>
</dbReference>
<feature type="chain" id="PRO_5039550686" evidence="1">
    <location>
        <begin position="21"/>
        <end position="474"/>
    </location>
</feature>
<dbReference type="Gene3D" id="2.60.40.1610">
    <property type="entry name" value="Domain of unknown function DUF1254"/>
    <property type="match status" value="1"/>
</dbReference>
<feature type="domain" description="DUF1254" evidence="3">
    <location>
        <begin position="78"/>
        <end position="209"/>
    </location>
</feature>
<dbReference type="AlphaFoldDB" id="A0A1A0WEL7"/>
<evidence type="ECO:0000256" key="1">
    <source>
        <dbReference type="SAM" id="SignalP"/>
    </source>
</evidence>
<dbReference type="PROSITE" id="PS51257">
    <property type="entry name" value="PROKAR_LIPOPROTEIN"/>
    <property type="match status" value="1"/>
</dbReference>
<dbReference type="Pfam" id="PF06742">
    <property type="entry name" value="DUF1214"/>
    <property type="match status" value="1"/>
</dbReference>
<feature type="domain" description="DUF1214" evidence="2">
    <location>
        <begin position="348"/>
        <end position="459"/>
    </location>
</feature>
<accession>A0A1A0WEL7</accession>
<name>A0A1A0WEL7_MYCPR</name>
<sequence>MRFGKVVAITVAAAVVVAIAGCGGKSEAPAGSTTVPAQEMRAIAKEAYVYGFPMVDMYRIENAYAVNKDSGQYLGDWNQIHSIARVFTPADTTVQTPNSDTPYSFLATDLRTEPLVLTVPPIEQGRYFSLQFIDSYTYVYDLIGSRTTGNGGGTYLLAGPGWQGDKPAGVDKVIRTDTDFGLVLYRTQLFNPADLDNVKKIQAQYKVEPLSAFQKTPAPAPAPAVDFITPLTPDQEKTSLDFFKILNFTLKYAPVKPEEKELRERFAKIGIGPDGGFDPATLSDEQRTAIEGGMADAWAELHTFQTEQLQTGKVTSGQLFGSAEQLGGNYLYRFAGAVMGILGLPGAEAMYIPLTNDSAGAKLNGANNYTLTFPAGQLPPVKAFWSVTMYKLPQILLVDNPINRYLINSPMLPDLVRDPDGGITIYLQHTSPGPEKESNWLPTPAGDFEMILRTYWPEQAITDGSWTPPKVSKS</sequence>
<keyword evidence="4" id="KW-0261">Viral envelope protein</keyword>
<proteinExistence type="predicted"/>
<dbReference type="InterPro" id="IPR010621">
    <property type="entry name" value="DUF1214"/>
</dbReference>
<dbReference type="Proteomes" id="UP000094008">
    <property type="component" value="Unassembled WGS sequence"/>
</dbReference>
<gene>
    <name evidence="4" type="ORF">A5779_16690</name>
</gene>
<reference evidence="5" key="1">
    <citation type="submission" date="2016-06" db="EMBL/GenBank/DDBJ databases">
        <authorList>
            <person name="Sutton G."/>
            <person name="Brinkac L."/>
            <person name="Sanka R."/>
            <person name="Adams M."/>
            <person name="Lau E."/>
            <person name="Mehaffy C."/>
            <person name="Tameris M."/>
            <person name="Hatherill M."/>
            <person name="Hanekom W."/>
            <person name="Mahomed H."/>
            <person name="Mcshane H."/>
        </authorList>
    </citation>
    <scope>NUCLEOTIDE SEQUENCE [LARGE SCALE GENOMIC DNA]</scope>
    <source>
        <strain evidence="5">852002-10433_SCH5171157</strain>
    </source>
</reference>
<evidence type="ECO:0000259" key="2">
    <source>
        <dbReference type="Pfam" id="PF06742"/>
    </source>
</evidence>
<organism evidence="4 5">
    <name type="scientific">Mycolicibacterium peregrinum</name>
    <name type="common">Mycobacterium peregrinum</name>
    <dbReference type="NCBI Taxonomy" id="43304"/>
    <lineage>
        <taxon>Bacteria</taxon>
        <taxon>Bacillati</taxon>
        <taxon>Actinomycetota</taxon>
        <taxon>Actinomycetes</taxon>
        <taxon>Mycobacteriales</taxon>
        <taxon>Mycobacteriaceae</taxon>
        <taxon>Mycolicibacterium</taxon>
    </lineage>
</organism>
<dbReference type="InterPro" id="IPR037050">
    <property type="entry name" value="DUF1254_sf"/>
</dbReference>
<comment type="caution">
    <text evidence="4">The sequence shown here is derived from an EMBL/GenBank/DDBJ whole genome shotgun (WGS) entry which is preliminary data.</text>
</comment>
<evidence type="ECO:0000313" key="4">
    <source>
        <dbReference type="EMBL" id="OBB96762.1"/>
    </source>
</evidence>
<dbReference type="Gene3D" id="2.60.120.600">
    <property type="entry name" value="Domain of unknown function DUF1214, C-terminal domain"/>
    <property type="match status" value="1"/>
</dbReference>
<dbReference type="OrthoDB" id="40820at2"/>
<protein>
    <submittedName>
        <fullName evidence="4">Cell envelope protein</fullName>
    </submittedName>
</protein>
<dbReference type="PANTHER" id="PTHR36509">
    <property type="entry name" value="BLL3101 PROTEIN"/>
    <property type="match status" value="1"/>
</dbReference>
<dbReference type="EMBL" id="LZSY01000022">
    <property type="protein sequence ID" value="OBB96762.1"/>
    <property type="molecule type" value="Genomic_DNA"/>
</dbReference>
<evidence type="ECO:0000313" key="5">
    <source>
        <dbReference type="Proteomes" id="UP000094008"/>
    </source>
</evidence>